<organism evidence="1 2">
    <name type="scientific">Quercus suber</name>
    <name type="common">Cork oak</name>
    <dbReference type="NCBI Taxonomy" id="58331"/>
    <lineage>
        <taxon>Eukaryota</taxon>
        <taxon>Viridiplantae</taxon>
        <taxon>Streptophyta</taxon>
        <taxon>Embryophyta</taxon>
        <taxon>Tracheophyta</taxon>
        <taxon>Spermatophyta</taxon>
        <taxon>Magnoliopsida</taxon>
        <taxon>eudicotyledons</taxon>
        <taxon>Gunneridae</taxon>
        <taxon>Pentapetalae</taxon>
        <taxon>rosids</taxon>
        <taxon>fabids</taxon>
        <taxon>Fagales</taxon>
        <taxon>Fagaceae</taxon>
        <taxon>Quercus</taxon>
    </lineage>
</organism>
<gene>
    <name evidence="1" type="ORF">CFP56_028893</name>
</gene>
<proteinExistence type="predicted"/>
<reference evidence="1 2" key="1">
    <citation type="journal article" date="2018" name="Sci. Data">
        <title>The draft genome sequence of cork oak.</title>
        <authorList>
            <person name="Ramos A.M."/>
            <person name="Usie A."/>
            <person name="Barbosa P."/>
            <person name="Barros P.M."/>
            <person name="Capote T."/>
            <person name="Chaves I."/>
            <person name="Simoes F."/>
            <person name="Abreu I."/>
            <person name="Carrasquinho I."/>
            <person name="Faro C."/>
            <person name="Guimaraes J.B."/>
            <person name="Mendonca D."/>
            <person name="Nobrega F."/>
            <person name="Rodrigues L."/>
            <person name="Saibo N.J.M."/>
            <person name="Varela M.C."/>
            <person name="Egas C."/>
            <person name="Matos J."/>
            <person name="Miguel C.M."/>
            <person name="Oliveira M.M."/>
            <person name="Ricardo C.P."/>
            <person name="Goncalves S."/>
        </authorList>
    </citation>
    <scope>NUCLEOTIDE SEQUENCE [LARGE SCALE GENOMIC DNA]</scope>
    <source>
        <strain evidence="2">cv. HL8</strain>
    </source>
</reference>
<keyword evidence="2" id="KW-1185">Reference proteome</keyword>
<evidence type="ECO:0000313" key="1">
    <source>
        <dbReference type="EMBL" id="KAK7829737.1"/>
    </source>
</evidence>
<dbReference type="EMBL" id="PKMF04000475">
    <property type="protein sequence ID" value="KAK7829737.1"/>
    <property type="molecule type" value="Genomic_DNA"/>
</dbReference>
<accession>A0AAW0JT66</accession>
<protein>
    <submittedName>
        <fullName evidence="1">Uncharacterized protein</fullName>
    </submittedName>
</protein>
<sequence>MQSTLSIPKLFHNHGSRQFALMVSPLVPFQGPKIQTMISVEVNLAMFWAPSTDAEELQLKQLTKWLILYLLKNNTQKGLKL</sequence>
<evidence type="ECO:0000313" key="2">
    <source>
        <dbReference type="Proteomes" id="UP000237347"/>
    </source>
</evidence>
<name>A0AAW0JT66_QUESU</name>
<dbReference type="Proteomes" id="UP000237347">
    <property type="component" value="Unassembled WGS sequence"/>
</dbReference>
<comment type="caution">
    <text evidence="1">The sequence shown here is derived from an EMBL/GenBank/DDBJ whole genome shotgun (WGS) entry which is preliminary data.</text>
</comment>
<dbReference type="AlphaFoldDB" id="A0AAW0JT66"/>